<comment type="subcellular location">
    <subcellularLocation>
        <location evidence="1">Cell membrane</location>
        <topology evidence="1">Multi-pass membrane protein</topology>
    </subcellularLocation>
</comment>
<sequence length="187" mass="20287">MIIVTVFVISFVVLIVSFRSILLPVKALVLNSLVTLASMGMLVAVFQQGNFREAINSITPVVLFAVLFGLSMDYEVLIINRIRELKDEGIPTIESIVKGISETAGLVNGAAAIMIAVFGAFAMVKVQVVKELGFGLAIAILLDATVIRSVLVPAIMRVLGEANWWLPFRFAVPINNRKNVETEEGLS</sequence>
<dbReference type="AlphaFoldDB" id="A0AAN0YNJ6"/>
<feature type="transmembrane region" description="Helical" evidence="6">
    <location>
        <begin position="105"/>
        <end position="124"/>
    </location>
</feature>
<keyword evidence="9" id="KW-1185">Reference proteome</keyword>
<dbReference type="Gene3D" id="1.20.1640.10">
    <property type="entry name" value="Multidrug efflux transporter AcrB transmembrane domain"/>
    <property type="match status" value="1"/>
</dbReference>
<evidence type="ECO:0000313" key="8">
    <source>
        <dbReference type="EMBL" id="ANZ29709.1"/>
    </source>
</evidence>
<dbReference type="SUPFAM" id="SSF82866">
    <property type="entry name" value="Multidrug efflux transporter AcrB transmembrane domain"/>
    <property type="match status" value="1"/>
</dbReference>
<feature type="transmembrane region" description="Helical" evidence="6">
    <location>
        <begin position="58"/>
        <end position="79"/>
    </location>
</feature>
<dbReference type="InterPro" id="IPR050545">
    <property type="entry name" value="Mycobact_MmpL"/>
</dbReference>
<evidence type="ECO:0000256" key="6">
    <source>
        <dbReference type="SAM" id="Phobius"/>
    </source>
</evidence>
<keyword evidence="4 6" id="KW-1133">Transmembrane helix</keyword>
<dbReference type="Proteomes" id="UP000093052">
    <property type="component" value="Chromosome"/>
</dbReference>
<evidence type="ECO:0000256" key="5">
    <source>
        <dbReference type="ARBA" id="ARBA00023136"/>
    </source>
</evidence>
<dbReference type="Pfam" id="PF03176">
    <property type="entry name" value="MMPL"/>
    <property type="match status" value="1"/>
</dbReference>
<reference evidence="9" key="1">
    <citation type="journal article" date="2016" name="Genome Announc.">
        <title>Complete Genome Sequence of Geobacillus thermoglucosidasius NCIMB 11955, the Progenitor of a Bioethanol Production Strain.</title>
        <authorList>
            <person name="Sheng L."/>
            <person name="Zhang Y."/>
            <person name="Minton N.P."/>
        </authorList>
    </citation>
    <scope>NUCLEOTIDE SEQUENCE [LARGE SCALE GENOMIC DNA]</scope>
    <source>
        <strain evidence="9">NCIMB 11955</strain>
    </source>
</reference>
<keyword evidence="3 6" id="KW-0812">Transmembrane</keyword>
<accession>A0AAN0YNJ6</accession>
<evidence type="ECO:0000256" key="2">
    <source>
        <dbReference type="ARBA" id="ARBA00022475"/>
    </source>
</evidence>
<protein>
    <recommendedName>
        <fullName evidence="7">Membrane transport protein MMPL domain-containing protein</fullName>
    </recommendedName>
</protein>
<keyword evidence="5 6" id="KW-0472">Membrane</keyword>
<gene>
    <name evidence="8" type="ORF">BCV53_06275</name>
</gene>
<organism evidence="8 9">
    <name type="scientific">Parageobacillus thermoglucosidasius</name>
    <name type="common">Geobacillus thermoglucosidasius</name>
    <dbReference type="NCBI Taxonomy" id="1426"/>
    <lineage>
        <taxon>Bacteria</taxon>
        <taxon>Bacillati</taxon>
        <taxon>Bacillota</taxon>
        <taxon>Bacilli</taxon>
        <taxon>Bacillales</taxon>
        <taxon>Anoxybacillaceae</taxon>
        <taxon>Parageobacillus</taxon>
    </lineage>
</organism>
<name>A0AAN0YNJ6_PARTM</name>
<evidence type="ECO:0000256" key="3">
    <source>
        <dbReference type="ARBA" id="ARBA00022692"/>
    </source>
</evidence>
<evidence type="ECO:0000313" key="9">
    <source>
        <dbReference type="Proteomes" id="UP000093052"/>
    </source>
</evidence>
<feature type="transmembrane region" description="Helical" evidence="6">
    <location>
        <begin position="136"/>
        <end position="156"/>
    </location>
</feature>
<dbReference type="GO" id="GO:0005886">
    <property type="term" value="C:plasma membrane"/>
    <property type="evidence" value="ECO:0007669"/>
    <property type="project" value="UniProtKB-SubCell"/>
</dbReference>
<keyword evidence="2" id="KW-1003">Cell membrane</keyword>
<evidence type="ECO:0000256" key="4">
    <source>
        <dbReference type="ARBA" id="ARBA00022989"/>
    </source>
</evidence>
<evidence type="ECO:0000256" key="1">
    <source>
        <dbReference type="ARBA" id="ARBA00004651"/>
    </source>
</evidence>
<dbReference type="PANTHER" id="PTHR33406">
    <property type="entry name" value="MEMBRANE PROTEIN MJ1562-RELATED"/>
    <property type="match status" value="1"/>
</dbReference>
<dbReference type="PANTHER" id="PTHR33406:SF13">
    <property type="entry name" value="MEMBRANE PROTEIN YDFJ"/>
    <property type="match status" value="1"/>
</dbReference>
<evidence type="ECO:0000259" key="7">
    <source>
        <dbReference type="Pfam" id="PF03176"/>
    </source>
</evidence>
<dbReference type="EMBL" id="CP016622">
    <property type="protein sequence ID" value="ANZ29709.1"/>
    <property type="molecule type" value="Genomic_DNA"/>
</dbReference>
<proteinExistence type="predicted"/>
<feature type="transmembrane region" description="Helical" evidence="6">
    <location>
        <begin position="28"/>
        <end position="46"/>
    </location>
</feature>
<feature type="domain" description="Membrane transport protein MMPL" evidence="7">
    <location>
        <begin position="3"/>
        <end position="165"/>
    </location>
</feature>
<dbReference type="InterPro" id="IPR004869">
    <property type="entry name" value="MMPL_dom"/>
</dbReference>